<dbReference type="PANTHER" id="PTHR11769:SF35">
    <property type="entry name" value="HYALURONIDASE"/>
    <property type="match status" value="1"/>
</dbReference>
<keyword evidence="2" id="KW-1015">Disulfide bond</keyword>
<name>A0ABR1B570_POLSC</name>
<organism evidence="6 7">
    <name type="scientific">Polyplax serrata</name>
    <name type="common">Common mouse louse</name>
    <dbReference type="NCBI Taxonomy" id="468196"/>
    <lineage>
        <taxon>Eukaryota</taxon>
        <taxon>Metazoa</taxon>
        <taxon>Ecdysozoa</taxon>
        <taxon>Arthropoda</taxon>
        <taxon>Hexapoda</taxon>
        <taxon>Insecta</taxon>
        <taxon>Pterygota</taxon>
        <taxon>Neoptera</taxon>
        <taxon>Paraneoptera</taxon>
        <taxon>Psocodea</taxon>
        <taxon>Troctomorpha</taxon>
        <taxon>Phthiraptera</taxon>
        <taxon>Anoplura</taxon>
        <taxon>Polyplacidae</taxon>
        <taxon>Polyplax</taxon>
    </lineage>
</organism>
<keyword evidence="3" id="KW-0378">Hydrolase</keyword>
<evidence type="ECO:0000256" key="4">
    <source>
        <dbReference type="SAM" id="MobiDB-lite"/>
    </source>
</evidence>
<comment type="caution">
    <text evidence="6">The sequence shown here is derived from an EMBL/GenBank/DDBJ whole genome shotgun (WGS) entry which is preliminary data.</text>
</comment>
<feature type="region of interest" description="Disordered" evidence="4">
    <location>
        <begin position="508"/>
        <end position="534"/>
    </location>
</feature>
<dbReference type="Pfam" id="PF01630">
    <property type="entry name" value="Glyco_hydro_56"/>
    <property type="match status" value="1"/>
</dbReference>
<keyword evidence="3" id="KW-0326">Glycosidase</keyword>
<dbReference type="EC" id="3.2.1.35" evidence="3"/>
<evidence type="ECO:0000256" key="5">
    <source>
        <dbReference type="SAM" id="SignalP"/>
    </source>
</evidence>
<sequence length="534" mass="61509">MIRYVKTLLLLCFHLELSHVLVRSIQIERDFSSHVNDQFTVYWNVPTAGCKKWNINFEDLLAKYNIVGNDRDEFRGENINILYDPGEFPIVKEDSSGQKTLQNGGIPQEGDLNPHLKKLEKDIDKLVDASFSGLGVIDFEVWRPLYAQNWNKQVVYRNMSLDLARKNNPTALSKKISEIVRQTQILTAASKEFGKAAKSFMLHTIMKFKEKRPNAKWGYYGFPYCFNYRVKMTPECPDNAVKQNDEQLWLFSESTAFYPSLYHTTTLSPEDRRQFMIGALNEAFRVSSKVGYPPIYPYLWFNYKEETSFLSEEDMYNSFEIPRQYKMGGAIMWGKSTDCNTEEKCRKLYKYVEDVMGPSLIRSLQNGTTDKNATETTTTTEDSSSSVIIDQDITTTVTQIPEKSTTSTTVSEETDVTRAPLKKGFLKLIKALIIKYPLLNLLKLKRFLIDSSSDLIGFVLKFLKDRQLLLPKSAHLSAQRKNFRVNKSSRSFAERGESARLLNLNLPEEEKEEGDEFGKRHRLESDNGLPCDLR</sequence>
<gene>
    <name evidence="6" type="ORF">RUM44_004624</name>
</gene>
<feature type="compositionally biased region" description="Low complexity" evidence="4">
    <location>
        <begin position="368"/>
        <end position="385"/>
    </location>
</feature>
<protein>
    <recommendedName>
        <fullName evidence="3">Hyaluronidase</fullName>
        <ecNumber evidence="3">3.2.1.35</ecNumber>
    </recommendedName>
</protein>
<dbReference type="PRINTS" id="PR00846">
    <property type="entry name" value="GLHYDRLASE56"/>
</dbReference>
<comment type="similarity">
    <text evidence="1 3">Belongs to the glycosyl hydrolase 56 family.</text>
</comment>
<comment type="catalytic activity">
    <reaction evidence="3">
        <text>Random hydrolysis of (1-&gt;4)-linkages between N-acetyl-beta-D-glucosamine and D-glucuronate residues in hyaluronate.</text>
        <dbReference type="EC" id="3.2.1.35"/>
    </reaction>
</comment>
<evidence type="ECO:0000256" key="3">
    <source>
        <dbReference type="RuleBase" id="RU610713"/>
    </source>
</evidence>
<evidence type="ECO:0000256" key="2">
    <source>
        <dbReference type="ARBA" id="ARBA00023157"/>
    </source>
</evidence>
<dbReference type="PANTHER" id="PTHR11769">
    <property type="entry name" value="HYALURONIDASE"/>
    <property type="match status" value="1"/>
</dbReference>
<feature type="chain" id="PRO_5045676237" description="Hyaluronidase" evidence="5">
    <location>
        <begin position="25"/>
        <end position="534"/>
    </location>
</feature>
<accession>A0ABR1B570</accession>
<feature type="region of interest" description="Disordered" evidence="4">
    <location>
        <begin position="365"/>
        <end position="385"/>
    </location>
</feature>
<dbReference type="SUPFAM" id="SSF51445">
    <property type="entry name" value="(Trans)glycosidases"/>
    <property type="match status" value="1"/>
</dbReference>
<evidence type="ECO:0000313" key="7">
    <source>
        <dbReference type="Proteomes" id="UP001359485"/>
    </source>
</evidence>
<feature type="signal peptide" evidence="5">
    <location>
        <begin position="1"/>
        <end position="24"/>
    </location>
</feature>
<dbReference type="Proteomes" id="UP001359485">
    <property type="component" value="Unassembled WGS sequence"/>
</dbReference>
<dbReference type="InterPro" id="IPR013785">
    <property type="entry name" value="Aldolase_TIM"/>
</dbReference>
<dbReference type="InterPro" id="IPR018155">
    <property type="entry name" value="Hyaluronidase"/>
</dbReference>
<evidence type="ECO:0000256" key="1">
    <source>
        <dbReference type="ARBA" id="ARBA00008871"/>
    </source>
</evidence>
<reference evidence="6 7" key="1">
    <citation type="submission" date="2023-09" db="EMBL/GenBank/DDBJ databases">
        <title>Genomes of two closely related lineages of the louse Polyplax serrata with different host specificities.</title>
        <authorList>
            <person name="Martinu J."/>
            <person name="Tarabai H."/>
            <person name="Stefka J."/>
            <person name="Hypsa V."/>
        </authorList>
    </citation>
    <scope>NUCLEOTIDE SEQUENCE [LARGE SCALE GENOMIC DNA]</scope>
    <source>
        <strain evidence="6">98ZLc_SE</strain>
    </source>
</reference>
<dbReference type="EMBL" id="JAWJWF010000004">
    <property type="protein sequence ID" value="KAK6634017.1"/>
    <property type="molecule type" value="Genomic_DNA"/>
</dbReference>
<dbReference type="Gene3D" id="3.20.20.70">
    <property type="entry name" value="Aldolase class I"/>
    <property type="match status" value="1"/>
</dbReference>
<keyword evidence="7" id="KW-1185">Reference proteome</keyword>
<keyword evidence="5" id="KW-0732">Signal</keyword>
<dbReference type="InterPro" id="IPR017853">
    <property type="entry name" value="GH"/>
</dbReference>
<evidence type="ECO:0000313" key="6">
    <source>
        <dbReference type="EMBL" id="KAK6634017.1"/>
    </source>
</evidence>
<proteinExistence type="inferred from homology"/>